<dbReference type="Proteomes" id="UP000198811">
    <property type="component" value="Unassembled WGS sequence"/>
</dbReference>
<keyword evidence="1" id="KW-0812">Transmembrane</keyword>
<gene>
    <name evidence="2" type="ORF">HMJ28_00995</name>
    <name evidence="4" type="ORF">NCTC13028_00324</name>
    <name evidence="5" type="ORF">NCTC13028_01504</name>
    <name evidence="3" type="ORF">SAMN05216497_104103</name>
</gene>
<reference evidence="2 8" key="3">
    <citation type="submission" date="2020-05" db="EMBL/GenBank/DDBJ databases">
        <title>Draft genome sequence of Clostridium cochlearium strain AGROS13 isolated from a sheep dairy farm in New Zealand.</title>
        <authorList>
            <person name="Gupta T.B."/>
            <person name="Jauregui R."/>
            <person name="Risson A.N."/>
            <person name="Brightwell G."/>
            <person name="Maclean P."/>
        </authorList>
    </citation>
    <scope>NUCLEOTIDE SEQUENCE [LARGE SCALE GENOMIC DNA]</scope>
    <source>
        <strain evidence="2 8">AGROS13</strain>
    </source>
</reference>
<protein>
    <submittedName>
        <fullName evidence="2 5">DUF378 domain-containing protein</fullName>
    </submittedName>
</protein>
<evidence type="ECO:0000313" key="6">
    <source>
        <dbReference type="Proteomes" id="UP000198811"/>
    </source>
</evidence>
<dbReference type="Pfam" id="PF04070">
    <property type="entry name" value="DUF378"/>
    <property type="match status" value="1"/>
</dbReference>
<feature type="transmembrane region" description="Helical" evidence="1">
    <location>
        <begin position="43"/>
        <end position="64"/>
    </location>
</feature>
<dbReference type="Proteomes" id="UP000528432">
    <property type="component" value="Unassembled WGS sequence"/>
</dbReference>
<proteinExistence type="predicted"/>
<keyword evidence="1" id="KW-1133">Transmembrane helix</keyword>
<keyword evidence="1" id="KW-0472">Membrane</keyword>
<evidence type="ECO:0000313" key="2">
    <source>
        <dbReference type="EMBL" id="NOH14975.1"/>
    </source>
</evidence>
<evidence type="ECO:0000313" key="3">
    <source>
        <dbReference type="EMBL" id="SDL00724.1"/>
    </source>
</evidence>
<reference evidence="5 7" key="2">
    <citation type="submission" date="2018-06" db="EMBL/GenBank/DDBJ databases">
        <authorList>
            <consortium name="Pathogen Informatics"/>
            <person name="Doyle S."/>
        </authorList>
    </citation>
    <scope>NUCLEOTIDE SEQUENCE [LARGE SCALE GENOMIC DNA]</scope>
    <source>
        <strain evidence="5 7">NCTC13028</strain>
    </source>
</reference>
<evidence type="ECO:0000313" key="4">
    <source>
        <dbReference type="EMBL" id="SQB33331.1"/>
    </source>
</evidence>
<dbReference type="Proteomes" id="UP000250223">
    <property type="component" value="Unassembled WGS sequence"/>
</dbReference>
<evidence type="ECO:0000313" key="8">
    <source>
        <dbReference type="Proteomes" id="UP000528432"/>
    </source>
</evidence>
<dbReference type="GeneID" id="70577035"/>
<dbReference type="PANTHER" id="PTHR37304">
    <property type="entry name" value="MEMBRANE PROTEIN-RELATED"/>
    <property type="match status" value="1"/>
</dbReference>
<reference evidence="3 6" key="1">
    <citation type="submission" date="2016-10" db="EMBL/GenBank/DDBJ databases">
        <authorList>
            <person name="Varghese N."/>
            <person name="Submissions S."/>
        </authorList>
    </citation>
    <scope>NUCLEOTIDE SEQUENCE [LARGE SCALE GENOMIC DNA]</scope>
    <source>
        <strain evidence="3 6">NLAE-zl-C224</strain>
    </source>
</reference>
<sequence length="72" mass="8115">MYKFNLVDKISFLLVFIGALNWGLLGLFNLNIVSAIFGEPANLISRLIYIIIGAAGIYLLFLFLKIKKYSKS</sequence>
<organism evidence="5 7">
    <name type="scientific">Clostridium cochlearium</name>
    <dbReference type="NCBI Taxonomy" id="1494"/>
    <lineage>
        <taxon>Bacteria</taxon>
        <taxon>Bacillati</taxon>
        <taxon>Bacillota</taxon>
        <taxon>Clostridia</taxon>
        <taxon>Eubacteriales</taxon>
        <taxon>Clostridiaceae</taxon>
        <taxon>Clostridium</taxon>
    </lineage>
</organism>
<evidence type="ECO:0000313" key="5">
    <source>
        <dbReference type="EMBL" id="SQB34587.1"/>
    </source>
</evidence>
<accession>A0A239ZZ76</accession>
<dbReference type="AlphaFoldDB" id="A0A239ZZ76"/>
<evidence type="ECO:0000313" key="7">
    <source>
        <dbReference type="Proteomes" id="UP000250223"/>
    </source>
</evidence>
<keyword evidence="6" id="KW-1185">Reference proteome</keyword>
<dbReference type="EMBL" id="UAWC01000014">
    <property type="protein sequence ID" value="SQB34587.1"/>
    <property type="molecule type" value="Genomic_DNA"/>
</dbReference>
<name>A0A239ZZ76_CLOCO</name>
<dbReference type="RefSeq" id="WP_089864274.1">
    <property type="nucleotide sequence ID" value="NZ_CP173238.1"/>
</dbReference>
<feature type="transmembrane region" description="Helical" evidence="1">
    <location>
        <begin position="12"/>
        <end position="37"/>
    </location>
</feature>
<dbReference type="EMBL" id="JABFIF010000001">
    <property type="protein sequence ID" value="NOH14975.1"/>
    <property type="molecule type" value="Genomic_DNA"/>
</dbReference>
<evidence type="ECO:0000256" key="1">
    <source>
        <dbReference type="SAM" id="Phobius"/>
    </source>
</evidence>
<dbReference type="InterPro" id="IPR007211">
    <property type="entry name" value="DUF378"/>
</dbReference>
<dbReference type="EMBL" id="UAWC01000001">
    <property type="protein sequence ID" value="SQB33331.1"/>
    <property type="molecule type" value="Genomic_DNA"/>
</dbReference>
<dbReference type="EMBL" id="FNGL01000004">
    <property type="protein sequence ID" value="SDL00724.1"/>
    <property type="molecule type" value="Genomic_DNA"/>
</dbReference>
<dbReference type="PANTHER" id="PTHR37304:SF1">
    <property type="entry name" value="MEMBRANE PROTEIN"/>
    <property type="match status" value="1"/>
</dbReference>